<dbReference type="EMBL" id="DVMU01000180">
    <property type="protein sequence ID" value="HIU34450.1"/>
    <property type="molecule type" value="Genomic_DNA"/>
</dbReference>
<dbReference type="InterPro" id="IPR003959">
    <property type="entry name" value="ATPase_AAA_core"/>
</dbReference>
<reference evidence="3" key="2">
    <citation type="journal article" date="2021" name="PeerJ">
        <title>Extensive microbial diversity within the chicken gut microbiome revealed by metagenomics and culture.</title>
        <authorList>
            <person name="Gilroy R."/>
            <person name="Ravi A."/>
            <person name="Getino M."/>
            <person name="Pursley I."/>
            <person name="Horton D.L."/>
            <person name="Alikhan N.F."/>
            <person name="Baker D."/>
            <person name="Gharbi K."/>
            <person name="Hall N."/>
            <person name="Watson M."/>
            <person name="Adriaenssens E.M."/>
            <person name="Foster-Nyarko E."/>
            <person name="Jarju S."/>
            <person name="Secka A."/>
            <person name="Antonio M."/>
            <person name="Oren A."/>
            <person name="Chaudhuri R.R."/>
            <person name="La Ragione R."/>
            <person name="Hildebrand F."/>
            <person name="Pallen M.J."/>
        </authorList>
    </citation>
    <scope>NUCLEOTIDE SEQUENCE</scope>
    <source>
        <strain evidence="3">ChiHcec3-11533</strain>
    </source>
</reference>
<accession>A0A9D1LCH3</accession>
<dbReference type="Pfam" id="PF00004">
    <property type="entry name" value="AAA"/>
    <property type="match status" value="1"/>
</dbReference>
<feature type="coiled-coil region" evidence="1">
    <location>
        <begin position="331"/>
        <end position="419"/>
    </location>
</feature>
<evidence type="ECO:0000256" key="1">
    <source>
        <dbReference type="SAM" id="Coils"/>
    </source>
</evidence>
<organism evidence="3 4">
    <name type="scientific">Candidatus Pullichristensenella excrementigallinarum</name>
    <dbReference type="NCBI Taxonomy" id="2840907"/>
    <lineage>
        <taxon>Bacteria</taxon>
        <taxon>Bacillati</taxon>
        <taxon>Bacillota</taxon>
        <taxon>Clostridia</taxon>
        <taxon>Candidatus Pullichristensenella</taxon>
    </lineage>
</organism>
<dbReference type="InterPro" id="IPR003593">
    <property type="entry name" value="AAA+_ATPase"/>
</dbReference>
<dbReference type="AlphaFoldDB" id="A0A9D1LCH3"/>
<evidence type="ECO:0000313" key="4">
    <source>
        <dbReference type="Proteomes" id="UP000824072"/>
    </source>
</evidence>
<feature type="domain" description="AAA+ ATPase" evidence="2">
    <location>
        <begin position="490"/>
        <end position="618"/>
    </location>
</feature>
<keyword evidence="1" id="KW-0175">Coiled coil</keyword>
<sequence length="745" mass="84065">MVLPGKLCIGTLEEDNPQKSYFRFRPLILLTEDGYRAFEAVEEYPEDGCIRIVPDKNESSHFKARMRRIGKYAQLDLREHSGENDKIRPNKNYRVDLLEKNANIVYSDVVVDLEDGALMEVLDLPVKEDASHLALQIPMPQSAKVLVRTEQGILPWTWKAEVMEGVENGVSLVRLEEEVDLQDAREFIEPQGAHILLAAPGKTLLKVRPVYPENAPMISQPPAVSPPVEESARISQREQALLQQTGLNPRRGRSLQEIIEDKWRHSRIDQLGHPIPASATGKPVVSPIERAVESVKSVWGLPEARQAMVEEFSKLEGLSGEIRKQVDLRAEREAADRLNELEAHRLKLINEVRDLQTGRREAREELLREIRRTNAQEIGEGERELRALREEADACRRQIEQYEGALRVAQSSLENLLGDNFAQKIIEHALTREATAILRRMDATPSLPEHARTITPTAGELLSDVRRFFAASGRKISNDDAVNLLTCFTLSPVTILSGPTGCGKTMTVRLLSEALGLTKWNRFSRLRPLRRPGEENAQLRAFAESPGHEAPLMLLLDDANLLPDDRLAQAAIATLEDESANPCMRLWMTVQDSQQGFPLRAQLLDRAFLLRLEMDQFDWEPLGQMPDSPELAVSSQALENIFCPRPEAIDEEVRLRMNALRKDLNRLGVSVSRRTLDALWNYCAAATPLMREHTPLEVLDWGVAQRVLPVVLCCAPLSALIELKDLLKDMPRCRELLKEPLPVEV</sequence>
<dbReference type="GO" id="GO:0005524">
    <property type="term" value="F:ATP binding"/>
    <property type="evidence" value="ECO:0007669"/>
    <property type="project" value="InterPro"/>
</dbReference>
<comment type="caution">
    <text evidence="3">The sequence shown here is derived from an EMBL/GenBank/DDBJ whole genome shotgun (WGS) entry which is preliminary data.</text>
</comment>
<evidence type="ECO:0000259" key="2">
    <source>
        <dbReference type="SMART" id="SM00382"/>
    </source>
</evidence>
<gene>
    <name evidence="3" type="ORF">IAB02_07805</name>
</gene>
<reference evidence="3" key="1">
    <citation type="submission" date="2020-10" db="EMBL/GenBank/DDBJ databases">
        <authorList>
            <person name="Gilroy R."/>
        </authorList>
    </citation>
    <scope>NUCLEOTIDE SEQUENCE</scope>
    <source>
        <strain evidence="3">ChiHcec3-11533</strain>
    </source>
</reference>
<dbReference type="Gene3D" id="3.40.50.300">
    <property type="entry name" value="P-loop containing nucleotide triphosphate hydrolases"/>
    <property type="match status" value="1"/>
</dbReference>
<dbReference type="SMART" id="SM00382">
    <property type="entry name" value="AAA"/>
    <property type="match status" value="1"/>
</dbReference>
<dbReference type="Proteomes" id="UP000824072">
    <property type="component" value="Unassembled WGS sequence"/>
</dbReference>
<evidence type="ECO:0000313" key="3">
    <source>
        <dbReference type="EMBL" id="HIU34450.1"/>
    </source>
</evidence>
<dbReference type="InterPro" id="IPR027417">
    <property type="entry name" value="P-loop_NTPase"/>
</dbReference>
<name>A0A9D1LCH3_9FIRM</name>
<dbReference type="GO" id="GO:0016887">
    <property type="term" value="F:ATP hydrolysis activity"/>
    <property type="evidence" value="ECO:0007669"/>
    <property type="project" value="InterPro"/>
</dbReference>
<protein>
    <recommendedName>
        <fullName evidence="2">AAA+ ATPase domain-containing protein</fullName>
    </recommendedName>
</protein>
<proteinExistence type="predicted"/>
<dbReference type="SUPFAM" id="SSF52540">
    <property type="entry name" value="P-loop containing nucleoside triphosphate hydrolases"/>
    <property type="match status" value="1"/>
</dbReference>